<evidence type="ECO:0000313" key="2">
    <source>
        <dbReference type="Proteomes" id="UP001165960"/>
    </source>
</evidence>
<sequence length="151" mass="16678">MLPTRLTFNKQPNFCLANISPACKPPNMWIITYNSYNIFIGTSFMVQYDTVTNHGDHMVGILGHSIPMFYHSNRPSDLPLRCLHYINLDYTDGELLVAYTLCCKKIKVLPLSVGKAKGIPVYASCNVTIPPGSQVIHNTGLLLALPTGTHG</sequence>
<comment type="caution">
    <text evidence="1">The sequence shown here is derived from an EMBL/GenBank/DDBJ whole genome shotgun (WGS) entry which is preliminary data.</text>
</comment>
<evidence type="ECO:0000313" key="1">
    <source>
        <dbReference type="EMBL" id="KAJ9063396.1"/>
    </source>
</evidence>
<keyword evidence="2" id="KW-1185">Reference proteome</keyword>
<dbReference type="EMBL" id="QTSX02004972">
    <property type="protein sequence ID" value="KAJ9063396.1"/>
    <property type="molecule type" value="Genomic_DNA"/>
</dbReference>
<protein>
    <submittedName>
        <fullName evidence="1">Uncharacterized protein</fullName>
    </submittedName>
</protein>
<name>A0ACC2SMK1_9FUNG</name>
<reference evidence="1" key="1">
    <citation type="submission" date="2022-04" db="EMBL/GenBank/DDBJ databases">
        <title>Genome of the entomopathogenic fungus Entomophthora muscae.</title>
        <authorList>
            <person name="Elya C."/>
            <person name="Lovett B.R."/>
            <person name="Lee E."/>
            <person name="Macias A.M."/>
            <person name="Hajek A.E."/>
            <person name="De Bivort B.L."/>
            <person name="Kasson M.T."/>
            <person name="De Fine Licht H.H."/>
            <person name="Stajich J.E."/>
        </authorList>
    </citation>
    <scope>NUCLEOTIDE SEQUENCE</scope>
    <source>
        <strain evidence="1">Berkeley</strain>
    </source>
</reference>
<dbReference type="Proteomes" id="UP001165960">
    <property type="component" value="Unassembled WGS sequence"/>
</dbReference>
<gene>
    <name evidence="1" type="ORF">DSO57_1000724</name>
</gene>
<proteinExistence type="predicted"/>
<accession>A0ACC2SMK1</accession>
<organism evidence="1 2">
    <name type="scientific">Entomophthora muscae</name>
    <dbReference type="NCBI Taxonomy" id="34485"/>
    <lineage>
        <taxon>Eukaryota</taxon>
        <taxon>Fungi</taxon>
        <taxon>Fungi incertae sedis</taxon>
        <taxon>Zoopagomycota</taxon>
        <taxon>Entomophthoromycotina</taxon>
        <taxon>Entomophthoromycetes</taxon>
        <taxon>Entomophthorales</taxon>
        <taxon>Entomophthoraceae</taxon>
        <taxon>Entomophthora</taxon>
    </lineage>
</organism>